<dbReference type="InterPro" id="IPR036388">
    <property type="entry name" value="WH-like_DNA-bd_sf"/>
</dbReference>
<dbReference type="Proteomes" id="UP000204221">
    <property type="component" value="Chromosome"/>
</dbReference>
<feature type="region of interest" description="Disordered" evidence="1">
    <location>
        <begin position="141"/>
        <end position="170"/>
    </location>
</feature>
<feature type="compositionally biased region" description="Polar residues" evidence="1">
    <location>
        <begin position="159"/>
        <end position="170"/>
    </location>
</feature>
<organism evidence="2 3">
    <name type="scientific">Actinoalloteichus hoggarensis</name>
    <dbReference type="NCBI Taxonomy" id="1470176"/>
    <lineage>
        <taxon>Bacteria</taxon>
        <taxon>Bacillati</taxon>
        <taxon>Actinomycetota</taxon>
        <taxon>Actinomycetes</taxon>
        <taxon>Pseudonocardiales</taxon>
        <taxon>Pseudonocardiaceae</taxon>
        <taxon>Actinoalloteichus</taxon>
    </lineage>
</organism>
<keyword evidence="3" id="KW-1185">Reference proteome</keyword>
<dbReference type="RefSeq" id="WP_169725910.1">
    <property type="nucleotide sequence ID" value="NZ_CP022521.1"/>
</dbReference>
<evidence type="ECO:0000313" key="3">
    <source>
        <dbReference type="Proteomes" id="UP000204221"/>
    </source>
</evidence>
<evidence type="ECO:0000256" key="1">
    <source>
        <dbReference type="SAM" id="MobiDB-lite"/>
    </source>
</evidence>
<protein>
    <recommendedName>
        <fullName evidence="4">MarR family protein</fullName>
    </recommendedName>
</protein>
<proteinExistence type="predicted"/>
<accession>A0A221WC82</accession>
<dbReference type="AlphaFoldDB" id="A0A221WC82"/>
<sequence length="170" mass="18395">MTVDDHDVDAPLWEELSRLYLTATDALDQLLATRYRLTAPEYRLLAALLAAPEPQTLAGLAVRLAQPDVRDVSRGLVDAGLVLIEEDDSGERARLTINGRDRVRAARRDVRDITDGVAAPLTAQERGTLGGLLRRMRCTTPISPEAGRRPVGAPESMSAVGQPTPETCDA</sequence>
<gene>
    <name evidence="2" type="ORF">AHOG_26410</name>
</gene>
<evidence type="ECO:0000313" key="2">
    <source>
        <dbReference type="EMBL" id="ASO22887.1"/>
    </source>
</evidence>
<name>A0A221WC82_9PSEU</name>
<dbReference type="Gene3D" id="1.10.10.10">
    <property type="entry name" value="Winged helix-like DNA-binding domain superfamily/Winged helix DNA-binding domain"/>
    <property type="match status" value="1"/>
</dbReference>
<dbReference type="EMBL" id="CP022521">
    <property type="protein sequence ID" value="ASO22887.1"/>
    <property type="molecule type" value="Genomic_DNA"/>
</dbReference>
<dbReference type="InterPro" id="IPR036390">
    <property type="entry name" value="WH_DNA-bd_sf"/>
</dbReference>
<dbReference type="SUPFAM" id="SSF46785">
    <property type="entry name" value="Winged helix' DNA-binding domain"/>
    <property type="match status" value="1"/>
</dbReference>
<evidence type="ECO:0008006" key="4">
    <source>
        <dbReference type="Google" id="ProtNLM"/>
    </source>
</evidence>
<reference evidence="2 3" key="1">
    <citation type="submission" date="2017-07" db="EMBL/GenBank/DDBJ databases">
        <title>Complete genome sequence of Actinoalloteichus hoggarensis DSM 45943, type strain of Actinoalloteichus hoggarensis.</title>
        <authorList>
            <person name="Ruckert C."/>
            <person name="Nouioui I."/>
            <person name="Willmese J."/>
            <person name="van Wezel G."/>
            <person name="Klenk H.-P."/>
            <person name="Kalinowski J."/>
            <person name="Zotchev S.B."/>
        </authorList>
    </citation>
    <scope>NUCLEOTIDE SEQUENCE [LARGE SCALE GENOMIC DNA]</scope>
    <source>
        <strain evidence="2 3">DSM 45943</strain>
    </source>
</reference>
<dbReference type="KEGG" id="ahg:AHOG_26410"/>